<proteinExistence type="predicted"/>
<name>A0A0E9TSH1_ANGAN</name>
<dbReference type="EMBL" id="GBXM01052175">
    <property type="protein sequence ID" value="JAH56402.1"/>
    <property type="molecule type" value="Transcribed_RNA"/>
</dbReference>
<evidence type="ECO:0000313" key="1">
    <source>
        <dbReference type="EMBL" id="JAH56402.1"/>
    </source>
</evidence>
<sequence>MQDTSHPVLVC</sequence>
<reference evidence="1" key="1">
    <citation type="submission" date="2014-11" db="EMBL/GenBank/DDBJ databases">
        <authorList>
            <person name="Amaro Gonzalez C."/>
        </authorList>
    </citation>
    <scope>NUCLEOTIDE SEQUENCE</scope>
</reference>
<dbReference type="EMBL" id="GBXM01039507">
    <property type="protein sequence ID" value="JAH69070.1"/>
    <property type="molecule type" value="Transcribed_RNA"/>
</dbReference>
<reference evidence="1" key="2">
    <citation type="journal article" date="2015" name="Fish Shellfish Immunol.">
        <title>Early steps in the European eel (Anguilla anguilla)-Vibrio vulnificus interaction in the gills: Role of the RtxA13 toxin.</title>
        <authorList>
            <person name="Callol A."/>
            <person name="Pajuelo D."/>
            <person name="Ebbesson L."/>
            <person name="Teles M."/>
            <person name="MacKenzie S."/>
            <person name="Amaro C."/>
        </authorList>
    </citation>
    <scope>NUCLEOTIDE SEQUENCE</scope>
</reference>
<protein>
    <submittedName>
        <fullName evidence="1">Uncharacterized protein</fullName>
    </submittedName>
</protein>
<accession>A0A0E9TSH1</accession>
<organism evidence="1">
    <name type="scientific">Anguilla anguilla</name>
    <name type="common">European freshwater eel</name>
    <name type="synonym">Muraena anguilla</name>
    <dbReference type="NCBI Taxonomy" id="7936"/>
    <lineage>
        <taxon>Eukaryota</taxon>
        <taxon>Metazoa</taxon>
        <taxon>Chordata</taxon>
        <taxon>Craniata</taxon>
        <taxon>Vertebrata</taxon>
        <taxon>Euteleostomi</taxon>
        <taxon>Actinopterygii</taxon>
        <taxon>Neopterygii</taxon>
        <taxon>Teleostei</taxon>
        <taxon>Anguilliformes</taxon>
        <taxon>Anguillidae</taxon>
        <taxon>Anguilla</taxon>
    </lineage>
</organism>